<protein>
    <submittedName>
        <fullName evidence="2">Uncharacterized protein</fullName>
    </submittedName>
</protein>
<keyword evidence="1" id="KW-0812">Transmembrane</keyword>
<comment type="caution">
    <text evidence="2">The sequence shown here is derived from an EMBL/GenBank/DDBJ whole genome shotgun (WGS) entry which is preliminary data.</text>
</comment>
<feature type="transmembrane region" description="Helical" evidence="1">
    <location>
        <begin position="83"/>
        <end position="105"/>
    </location>
</feature>
<reference evidence="3" key="1">
    <citation type="submission" date="2017-09" db="EMBL/GenBank/DDBJ databases">
        <title>Depth-based differentiation of microbial function through sediment-hosted aquifers and enrichment of novel symbionts in the deep terrestrial subsurface.</title>
        <authorList>
            <person name="Probst A.J."/>
            <person name="Ladd B."/>
            <person name="Jarett J.K."/>
            <person name="Geller-Mcgrath D.E."/>
            <person name="Sieber C.M.K."/>
            <person name="Emerson J.B."/>
            <person name="Anantharaman K."/>
            <person name="Thomas B.C."/>
            <person name="Malmstrom R."/>
            <person name="Stieglmeier M."/>
            <person name="Klingl A."/>
            <person name="Woyke T."/>
            <person name="Ryan C.M."/>
            <person name="Banfield J.F."/>
        </authorList>
    </citation>
    <scope>NUCLEOTIDE SEQUENCE [LARGE SCALE GENOMIC DNA]</scope>
</reference>
<sequence length="121" mass="12778">MILTFSIVKEAWAQTRFIPSDAGTNPAPACLQALETVYEKALSTAMWGVGIASFFGIIIGGVKYMASGADDKALTSARQTITYGIIGLVLAVAAYALLNGLNLIIFRVSSLIKFDIPGTCT</sequence>
<evidence type="ECO:0000313" key="2">
    <source>
        <dbReference type="EMBL" id="PIS23150.1"/>
    </source>
</evidence>
<keyword evidence="1" id="KW-1133">Transmembrane helix</keyword>
<evidence type="ECO:0000256" key="1">
    <source>
        <dbReference type="SAM" id="Phobius"/>
    </source>
</evidence>
<dbReference type="EMBL" id="PEYT01000011">
    <property type="protein sequence ID" value="PIS23150.1"/>
    <property type="molecule type" value="Genomic_DNA"/>
</dbReference>
<dbReference type="Proteomes" id="UP000230340">
    <property type="component" value="Unassembled WGS sequence"/>
</dbReference>
<dbReference type="AlphaFoldDB" id="A0A2H0XDX5"/>
<name>A0A2H0XDX5_UNCKA</name>
<dbReference type="InterPro" id="IPR043993">
    <property type="entry name" value="T4SS_pilin"/>
</dbReference>
<gene>
    <name evidence="2" type="ORF">COT49_01675</name>
</gene>
<organism evidence="2 3">
    <name type="scientific">candidate division WWE3 bacterium CG08_land_8_20_14_0_20_40_13</name>
    <dbReference type="NCBI Taxonomy" id="1975084"/>
    <lineage>
        <taxon>Bacteria</taxon>
        <taxon>Katanobacteria</taxon>
    </lineage>
</organism>
<keyword evidence="1" id="KW-0472">Membrane</keyword>
<proteinExistence type="predicted"/>
<accession>A0A2H0XDX5</accession>
<dbReference type="Pfam" id="PF18895">
    <property type="entry name" value="T4SS_pilin"/>
    <property type="match status" value="1"/>
</dbReference>
<feature type="transmembrane region" description="Helical" evidence="1">
    <location>
        <begin position="44"/>
        <end position="62"/>
    </location>
</feature>
<evidence type="ECO:0000313" key="3">
    <source>
        <dbReference type="Proteomes" id="UP000230340"/>
    </source>
</evidence>